<reference evidence="4 5" key="1">
    <citation type="journal article" date="2018" name="Int. J. Syst. Evol. Microbiol.">
        <title>Glycomyces paridis sp. nov., isolated from the medicinal plant Paris polyphylla.</title>
        <authorList>
            <person name="Fang X.M."/>
            <person name="Bai J.L."/>
            <person name="Su J."/>
            <person name="Zhao L.L."/>
            <person name="Liu H.Y."/>
            <person name="Ma B.P."/>
            <person name="Zhang Y.Q."/>
            <person name="Yu L.Y."/>
        </authorList>
    </citation>
    <scope>NUCLEOTIDE SEQUENCE [LARGE SCALE GENOMIC DNA]</scope>
    <source>
        <strain evidence="4 5">CPCC 204357</strain>
    </source>
</reference>
<dbReference type="GO" id="GO:0052689">
    <property type="term" value="F:carboxylic ester hydrolase activity"/>
    <property type="evidence" value="ECO:0007669"/>
    <property type="project" value="InterPro"/>
</dbReference>
<comment type="caution">
    <text evidence="4">The sequence shown here is derived from an EMBL/GenBank/DDBJ whole genome shotgun (WGS) entry which is preliminary data.</text>
</comment>
<keyword evidence="2" id="KW-0472">Membrane</keyword>
<evidence type="ECO:0000259" key="3">
    <source>
        <dbReference type="SMART" id="SM00458"/>
    </source>
</evidence>
<dbReference type="SUPFAM" id="SSF52266">
    <property type="entry name" value="SGNH hydrolase"/>
    <property type="match status" value="1"/>
</dbReference>
<proteinExistence type="predicted"/>
<feature type="compositionally biased region" description="Basic and acidic residues" evidence="1">
    <location>
        <begin position="71"/>
        <end position="84"/>
    </location>
</feature>
<dbReference type="Pfam" id="PF13472">
    <property type="entry name" value="Lipase_GDSL_2"/>
    <property type="match status" value="1"/>
</dbReference>
<dbReference type="InterPro" id="IPR000772">
    <property type="entry name" value="Ricin_B_lectin"/>
</dbReference>
<dbReference type="Proteomes" id="UP000305792">
    <property type="component" value="Unassembled WGS sequence"/>
</dbReference>
<dbReference type="PANTHER" id="PTHR37834">
    <property type="entry name" value="GDSL-LIKE LIPASE/ACYLHYDROLASE DOMAIN PROTEIN (AFU_ORTHOLOGUE AFUA_2G00620)"/>
    <property type="match status" value="1"/>
</dbReference>
<feature type="region of interest" description="Disordered" evidence="1">
    <location>
        <begin position="54"/>
        <end position="84"/>
    </location>
</feature>
<dbReference type="InterPro" id="IPR052762">
    <property type="entry name" value="PCW_deacetylase/CE"/>
</dbReference>
<dbReference type="PANTHER" id="PTHR37834:SF2">
    <property type="entry name" value="ESTERASE, SGNH HYDROLASE-TYPE"/>
    <property type="match status" value="1"/>
</dbReference>
<keyword evidence="5" id="KW-1185">Reference proteome</keyword>
<evidence type="ECO:0000256" key="2">
    <source>
        <dbReference type="SAM" id="Phobius"/>
    </source>
</evidence>
<dbReference type="Gene3D" id="3.40.50.1110">
    <property type="entry name" value="SGNH hydrolase"/>
    <property type="match status" value="1"/>
</dbReference>
<keyword evidence="2" id="KW-0812">Transmembrane</keyword>
<dbReference type="EMBL" id="STGX01000025">
    <property type="protein sequence ID" value="THV21741.1"/>
    <property type="molecule type" value="Genomic_DNA"/>
</dbReference>
<dbReference type="Pfam" id="PF17996">
    <property type="entry name" value="CE2_N"/>
    <property type="match status" value="1"/>
</dbReference>
<dbReference type="SMART" id="SM00458">
    <property type="entry name" value="RICIN"/>
    <property type="match status" value="1"/>
</dbReference>
<dbReference type="CDD" id="cd01831">
    <property type="entry name" value="Endoglucanase_E_like"/>
    <property type="match status" value="1"/>
</dbReference>
<dbReference type="CDD" id="cd00161">
    <property type="entry name" value="beta-trefoil_Ricin-like"/>
    <property type="match status" value="1"/>
</dbReference>
<evidence type="ECO:0000313" key="5">
    <source>
        <dbReference type="Proteomes" id="UP000305792"/>
    </source>
</evidence>
<evidence type="ECO:0000313" key="4">
    <source>
        <dbReference type="EMBL" id="THV21741.1"/>
    </source>
</evidence>
<evidence type="ECO:0000256" key="1">
    <source>
        <dbReference type="SAM" id="MobiDB-lite"/>
    </source>
</evidence>
<accession>A0A4S8NXW3</accession>
<gene>
    <name evidence="4" type="ORF">E9998_24120</name>
</gene>
<name>A0A4S8NXW3_9ACTN</name>
<dbReference type="InterPro" id="IPR013830">
    <property type="entry name" value="SGNH_hydro"/>
</dbReference>
<dbReference type="Gene3D" id="2.60.120.260">
    <property type="entry name" value="Galactose-binding domain-like"/>
    <property type="match status" value="1"/>
</dbReference>
<organism evidence="4 5">
    <name type="scientific">Glycomyces paridis</name>
    <dbReference type="NCBI Taxonomy" id="2126555"/>
    <lineage>
        <taxon>Bacteria</taxon>
        <taxon>Bacillati</taxon>
        <taxon>Actinomycetota</taxon>
        <taxon>Actinomycetes</taxon>
        <taxon>Glycomycetales</taxon>
        <taxon>Glycomycetaceae</taxon>
        <taxon>Glycomyces</taxon>
    </lineage>
</organism>
<protein>
    <recommendedName>
        <fullName evidence="3">Ricin B lectin domain-containing protein</fullName>
    </recommendedName>
</protein>
<dbReference type="SUPFAM" id="SSF50370">
    <property type="entry name" value="Ricin B-like lectins"/>
    <property type="match status" value="1"/>
</dbReference>
<sequence>MALMSGSVTCSWPTTSAKVCGRYLRYSASATSSSSRRPRGGASVLARAVLPPPVAAARSRPEPCGPVRGPPEARVRPGSDVRRRDRWSWKGRHRPGRARPGVVGVELARGGPDHVLSVSSYGTEIFKRFNSKESALRTLASPLRRRLGRWLAAAAVAALAAAGLTVLGAAPASAVETNTWYRIVNDHSGLAVSVQNASQTAGAAAVLATPSNANEQQFRFVSSGSGYYRIQARHSNQVLDVYAKSTANGADVVQWTDNNGTNQQWQVNTQSDGSVELVNRNSGKALDNWEWATTPGSRVSQYDRNNLESQHWKLVPVGSTGGGGTGAVTDANLQYYGRWSKADPSYPTMGWAGGYVETAFTGSSIGVKLRGTIDLWYSVDGGAETWIRSASGTVTVRSGLGSGTHTVRIGFRERAGSYTGDPAFGGFVLASGGQTVATQRPEHHIEFIGDSITVGQPNGNRPFTTYAWLSSEALGASHMQVAEGGACVSTTDCRGMVDWFLRTTNQDVNEMWDFSTYDTDLVVINLGTNNKVSAAQFQSDYVLLLERARQAYPNAEILAMGVFRERLLTEVQNAVTARNNAGDAKVHYVNTVGWVDPATDTSDNVHPTDAGHAKIAGYLTPILAQYL</sequence>
<dbReference type="Pfam" id="PF14200">
    <property type="entry name" value="RicinB_lectin_2"/>
    <property type="match status" value="2"/>
</dbReference>
<keyword evidence="2" id="KW-1133">Transmembrane helix</keyword>
<dbReference type="AlphaFoldDB" id="A0A4S8NXW3"/>
<feature type="domain" description="Ricin B lectin" evidence="3">
    <location>
        <begin position="178"/>
        <end position="315"/>
    </location>
</feature>
<feature type="transmembrane region" description="Helical" evidence="2">
    <location>
        <begin position="150"/>
        <end position="170"/>
    </location>
</feature>
<dbReference type="InterPro" id="IPR035992">
    <property type="entry name" value="Ricin_B-like_lectins"/>
</dbReference>
<dbReference type="Gene3D" id="2.80.10.50">
    <property type="match status" value="2"/>
</dbReference>
<dbReference type="InterPro" id="IPR040794">
    <property type="entry name" value="CE2_N"/>
</dbReference>
<dbReference type="InterPro" id="IPR037461">
    <property type="entry name" value="CtCE2-like_dom"/>
</dbReference>
<dbReference type="InterPro" id="IPR036514">
    <property type="entry name" value="SGNH_hydro_sf"/>
</dbReference>
<dbReference type="PROSITE" id="PS50231">
    <property type="entry name" value="RICIN_B_LECTIN"/>
    <property type="match status" value="1"/>
</dbReference>